<organism evidence="1 2">
    <name type="scientific">Paraherbaspirillum soli</name>
    <dbReference type="NCBI Taxonomy" id="631222"/>
    <lineage>
        <taxon>Bacteria</taxon>
        <taxon>Pseudomonadati</taxon>
        <taxon>Pseudomonadota</taxon>
        <taxon>Betaproteobacteria</taxon>
        <taxon>Burkholderiales</taxon>
        <taxon>Oxalobacteraceae</taxon>
        <taxon>Paraherbaspirillum</taxon>
    </lineage>
</organism>
<proteinExistence type="predicted"/>
<name>A0ABW0M5P9_9BURK</name>
<evidence type="ECO:0000313" key="1">
    <source>
        <dbReference type="EMBL" id="MFC5473375.1"/>
    </source>
</evidence>
<gene>
    <name evidence="1" type="ORF">ACFPM8_05335</name>
</gene>
<dbReference type="RefSeq" id="WP_378995759.1">
    <property type="nucleotide sequence ID" value="NZ_JBHSMT010000009.1"/>
</dbReference>
<sequence length="66" mass="6778">ELVIGGAEDGLVGRTPGAFHVWSAGPQTFGPMSVPQAFPQMPQAVCKECQKAARAARAATGSPALR</sequence>
<feature type="non-terminal residue" evidence="1">
    <location>
        <position position="1"/>
    </location>
</feature>
<dbReference type="Proteomes" id="UP001596045">
    <property type="component" value="Unassembled WGS sequence"/>
</dbReference>
<accession>A0ABW0M5P9</accession>
<comment type="caution">
    <text evidence="1">The sequence shown here is derived from an EMBL/GenBank/DDBJ whole genome shotgun (WGS) entry which is preliminary data.</text>
</comment>
<evidence type="ECO:0000313" key="2">
    <source>
        <dbReference type="Proteomes" id="UP001596045"/>
    </source>
</evidence>
<protein>
    <submittedName>
        <fullName evidence="1">Uncharacterized protein</fullName>
    </submittedName>
</protein>
<reference evidence="2" key="1">
    <citation type="journal article" date="2019" name="Int. J. Syst. Evol. Microbiol.">
        <title>The Global Catalogue of Microorganisms (GCM) 10K type strain sequencing project: providing services to taxonomists for standard genome sequencing and annotation.</title>
        <authorList>
            <consortium name="The Broad Institute Genomics Platform"/>
            <consortium name="The Broad Institute Genome Sequencing Center for Infectious Disease"/>
            <person name="Wu L."/>
            <person name="Ma J."/>
        </authorList>
    </citation>
    <scope>NUCLEOTIDE SEQUENCE [LARGE SCALE GENOMIC DNA]</scope>
    <source>
        <strain evidence="2">JCM 17066</strain>
    </source>
</reference>
<keyword evidence="2" id="KW-1185">Reference proteome</keyword>
<dbReference type="EMBL" id="JBHSMT010000009">
    <property type="protein sequence ID" value="MFC5473375.1"/>
    <property type="molecule type" value="Genomic_DNA"/>
</dbReference>